<name>A0A0A7KM21_9DEIO</name>
<reference evidence="4" key="1">
    <citation type="submission" date="2014-11" db="EMBL/GenBank/DDBJ databases">
        <title>Hymenobacter sp. DG25B genome submission.</title>
        <authorList>
            <person name="Jung H.-Y."/>
            <person name="Kim M.K."/>
            <person name="Srinivasan S."/>
            <person name="Lim S."/>
        </authorList>
    </citation>
    <scope>NUCLEOTIDE SEQUENCE [LARGE SCALE GENOMIC DNA]</scope>
    <source>
        <strain evidence="4">DY59</strain>
    </source>
</reference>
<protein>
    <submittedName>
        <fullName evidence="3">Uncharacterized protein</fullName>
    </submittedName>
</protein>
<keyword evidence="2" id="KW-0472">Membrane</keyword>
<dbReference type="EMBL" id="CP010028">
    <property type="protein sequence ID" value="AIZ45643.1"/>
    <property type="molecule type" value="Genomic_DNA"/>
</dbReference>
<evidence type="ECO:0000313" key="4">
    <source>
        <dbReference type="Proteomes" id="UP000030634"/>
    </source>
</evidence>
<evidence type="ECO:0000256" key="1">
    <source>
        <dbReference type="SAM" id="MobiDB-lite"/>
    </source>
</evidence>
<organism evidence="3 4">
    <name type="scientific">Deinococcus radiopugnans</name>
    <dbReference type="NCBI Taxonomy" id="57497"/>
    <lineage>
        <taxon>Bacteria</taxon>
        <taxon>Thermotogati</taxon>
        <taxon>Deinococcota</taxon>
        <taxon>Deinococci</taxon>
        <taxon>Deinococcales</taxon>
        <taxon>Deinococcaceae</taxon>
        <taxon>Deinococcus</taxon>
    </lineage>
</organism>
<dbReference type="AlphaFoldDB" id="A0A0A7KM21"/>
<feature type="region of interest" description="Disordered" evidence="1">
    <location>
        <begin position="164"/>
        <end position="196"/>
    </location>
</feature>
<dbReference type="Proteomes" id="UP000030634">
    <property type="component" value="Chromosome"/>
</dbReference>
<dbReference type="KEGG" id="dsw:QR90_11995"/>
<proteinExistence type="predicted"/>
<evidence type="ECO:0000313" key="3">
    <source>
        <dbReference type="EMBL" id="AIZ45643.1"/>
    </source>
</evidence>
<gene>
    <name evidence="3" type="ORF">QR90_11995</name>
</gene>
<accession>A0A0A7KM21</accession>
<evidence type="ECO:0000256" key="2">
    <source>
        <dbReference type="SAM" id="Phobius"/>
    </source>
</evidence>
<sequence>MFVTFVVMALLWIIWPQTPALVFVVMACAGLVWFVFQMAQFTVKEAVDDVLQEAERQGLVPPRPLAPPGRLLTAEVMQAQLLAEQRERLEELESRILAEPGAVNATPEIARLLKQIHVGLREIDRQREELRAQTEAQSLGNLGRELASELRLLGLESGGRRALGRQLETDSGLGLGRVPDSANDSRSSHGGHRGKP</sequence>
<keyword evidence="2" id="KW-0812">Transmembrane</keyword>
<keyword evidence="2" id="KW-1133">Transmembrane helix</keyword>
<dbReference type="HOGENOM" id="CLU_1388264_0_0_0"/>
<feature type="transmembrane region" description="Helical" evidence="2">
    <location>
        <begin position="12"/>
        <end position="36"/>
    </location>
</feature>